<evidence type="ECO:0008006" key="9">
    <source>
        <dbReference type="Google" id="ProtNLM"/>
    </source>
</evidence>
<keyword evidence="2" id="KW-0963">Cytoplasm</keyword>
<sequence>MWGPGTSNDVMGMLSPHTGGKPKDSAELQKLLLDERMRCETHKMNYETLKEQHSRLRTEYAQMEEQVHQITQNGSQSSNQLQELINSLQKQLAATKRELEEVRSQTLHPHKLELMKAEITKELEEPLRAHMVAMDKEVEKYREDYNKIRYEHTFLKAEYEHMKNEHQRNIEEVILRHKAEVSALAHERDTLLNNQKSTTDVDSQKLLQLQRQKVQLEQRIKNLLDELTEVRKQKEHASNEADLVQRSQSKDITQLNVQLKAIESEKRSCDLQCERLQKELRDSGDQINRFTTQLTEKNKECASLKNMFDEETHRHKVALTSHKMELLKLQGSLERERDGLVTKVQELESELDLARGAIDRHQRELEEAEREALIRVQQVQEEEWGKTNEMQGEKMGLEGKCKELGQRLSEERLQRSNEREQHEEQMRRREEEEGRVKMELAELKIHLEHETKTVRQLERDRDECATLRIKLHEREKEIQELTLARHQVVEESQRANETIRTSKVDLDAMKMKVQKAQMEAEKAIEENKISALQEKHRLQSRIDQLEFKLTKTTETLEKNKKQQKKWKQSIQEKVRSLNRKTELLEAQKEQLEIETKAGKHGVSMEEHNRTRRRIRELKRRHEEFRRVVGMSDNLPLMTSTMNLRHDMTAISPIDMTNVTFKDQGLRHQDEVALLRQRLDEVAKQQQQQMEALDNYVT</sequence>
<keyword evidence="8" id="KW-1185">Reference proteome</keyword>
<dbReference type="InParanoid" id="H2XST8"/>
<dbReference type="Proteomes" id="UP000008144">
    <property type="component" value="Unassembled WGS sequence"/>
</dbReference>
<evidence type="ECO:0000256" key="1">
    <source>
        <dbReference type="ARBA" id="ARBA00004300"/>
    </source>
</evidence>
<evidence type="ECO:0000256" key="5">
    <source>
        <dbReference type="SAM" id="Coils"/>
    </source>
</evidence>
<reference evidence="8" key="1">
    <citation type="journal article" date="2002" name="Science">
        <title>The draft genome of Ciona intestinalis: insights into chordate and vertebrate origins.</title>
        <authorList>
            <person name="Dehal P."/>
            <person name="Satou Y."/>
            <person name="Campbell R.K."/>
            <person name="Chapman J."/>
            <person name="Degnan B."/>
            <person name="De Tomaso A."/>
            <person name="Davidson B."/>
            <person name="Di Gregorio A."/>
            <person name="Gelpke M."/>
            <person name="Goodstein D.M."/>
            <person name="Harafuji N."/>
            <person name="Hastings K.E."/>
            <person name="Ho I."/>
            <person name="Hotta K."/>
            <person name="Huang W."/>
            <person name="Kawashima T."/>
            <person name="Lemaire P."/>
            <person name="Martinez D."/>
            <person name="Meinertzhagen I.A."/>
            <person name="Necula S."/>
            <person name="Nonaka M."/>
            <person name="Putnam N."/>
            <person name="Rash S."/>
            <person name="Saiga H."/>
            <person name="Satake M."/>
            <person name="Terry A."/>
            <person name="Yamada L."/>
            <person name="Wang H.G."/>
            <person name="Awazu S."/>
            <person name="Azumi K."/>
            <person name="Boore J."/>
            <person name="Branno M."/>
            <person name="Chin-Bow S."/>
            <person name="DeSantis R."/>
            <person name="Doyle S."/>
            <person name="Francino P."/>
            <person name="Keys D.N."/>
            <person name="Haga S."/>
            <person name="Hayashi H."/>
            <person name="Hino K."/>
            <person name="Imai K.S."/>
            <person name="Inaba K."/>
            <person name="Kano S."/>
            <person name="Kobayashi K."/>
            <person name="Kobayashi M."/>
            <person name="Lee B.I."/>
            <person name="Makabe K.W."/>
            <person name="Manohar C."/>
            <person name="Matassi G."/>
            <person name="Medina M."/>
            <person name="Mochizuki Y."/>
            <person name="Mount S."/>
            <person name="Morishita T."/>
            <person name="Miura S."/>
            <person name="Nakayama A."/>
            <person name="Nishizaka S."/>
            <person name="Nomoto H."/>
            <person name="Ohta F."/>
            <person name="Oishi K."/>
            <person name="Rigoutsos I."/>
            <person name="Sano M."/>
            <person name="Sasaki A."/>
            <person name="Sasakura Y."/>
            <person name="Shoguchi E."/>
            <person name="Shin-i T."/>
            <person name="Spagnuolo A."/>
            <person name="Stainier D."/>
            <person name="Suzuki M.M."/>
            <person name="Tassy O."/>
            <person name="Takatori N."/>
            <person name="Tokuoka M."/>
            <person name="Yagi K."/>
            <person name="Yoshizaki F."/>
            <person name="Wada S."/>
            <person name="Zhang C."/>
            <person name="Hyatt P.D."/>
            <person name="Larimer F."/>
            <person name="Detter C."/>
            <person name="Doggett N."/>
            <person name="Glavina T."/>
            <person name="Hawkins T."/>
            <person name="Richardson P."/>
            <person name="Lucas S."/>
            <person name="Kohara Y."/>
            <person name="Levine M."/>
            <person name="Satoh N."/>
            <person name="Rokhsar D.S."/>
        </authorList>
    </citation>
    <scope>NUCLEOTIDE SEQUENCE [LARGE SCALE GENOMIC DNA]</scope>
</reference>
<feature type="coiled-coil region" evidence="5">
    <location>
        <begin position="206"/>
        <end position="382"/>
    </location>
</feature>
<dbReference type="GeneTree" id="ENSGT00980000199182"/>
<dbReference type="GO" id="GO:0005814">
    <property type="term" value="C:centriole"/>
    <property type="evidence" value="ECO:0000318"/>
    <property type="project" value="GO_Central"/>
</dbReference>
<comment type="subcellular location">
    <subcellularLocation>
        <location evidence="1">Cytoplasm</location>
        <location evidence="1">Cytoskeleton</location>
        <location evidence="1">Microtubule organizing center</location>
        <location evidence="1">Centrosome</location>
    </subcellularLocation>
</comment>
<dbReference type="GO" id="GO:0005794">
    <property type="term" value="C:Golgi apparatus"/>
    <property type="evidence" value="ECO:0000318"/>
    <property type="project" value="GO_Central"/>
</dbReference>
<dbReference type="STRING" id="7719.ENSCINP00000032722"/>
<accession>H2XST8</accession>
<evidence type="ECO:0000313" key="8">
    <source>
        <dbReference type="Proteomes" id="UP000008144"/>
    </source>
</evidence>
<dbReference type="GO" id="GO:0005813">
    <property type="term" value="C:centrosome"/>
    <property type="evidence" value="ECO:0000318"/>
    <property type="project" value="GO_Central"/>
</dbReference>
<proteinExistence type="predicted"/>
<reference evidence="7" key="2">
    <citation type="submission" date="2025-08" db="UniProtKB">
        <authorList>
            <consortium name="Ensembl"/>
        </authorList>
    </citation>
    <scope>IDENTIFICATION</scope>
</reference>
<dbReference type="FunCoup" id="H2XST8">
    <property type="interactions" value="2"/>
</dbReference>
<dbReference type="AlphaFoldDB" id="H2XST8"/>
<dbReference type="GO" id="GO:0060271">
    <property type="term" value="P:cilium assembly"/>
    <property type="evidence" value="ECO:0000318"/>
    <property type="project" value="GO_Central"/>
</dbReference>
<protein>
    <recommendedName>
        <fullName evidence="9">Centrosomal protein of 83 kDa</fullName>
    </recommendedName>
</protein>
<evidence type="ECO:0000256" key="6">
    <source>
        <dbReference type="SAM" id="MobiDB-lite"/>
    </source>
</evidence>
<feature type="region of interest" description="Disordered" evidence="6">
    <location>
        <begin position="1"/>
        <end position="24"/>
    </location>
</feature>
<feature type="coiled-coil region" evidence="5">
    <location>
        <begin position="39"/>
        <end position="105"/>
    </location>
</feature>
<keyword evidence="3 5" id="KW-0175">Coiled coil</keyword>
<dbReference type="OMA" id="DAYKRKC"/>
<reference evidence="7" key="3">
    <citation type="submission" date="2025-09" db="UniProtKB">
        <authorList>
            <consortium name="Ensembl"/>
        </authorList>
    </citation>
    <scope>IDENTIFICATION</scope>
</reference>
<keyword evidence="4" id="KW-0206">Cytoskeleton</keyword>
<dbReference type="GO" id="GO:0097539">
    <property type="term" value="C:ciliary transition fiber"/>
    <property type="evidence" value="ECO:0000318"/>
    <property type="project" value="GO_Central"/>
</dbReference>
<dbReference type="PANTHER" id="PTHR23170:SF2">
    <property type="entry name" value="CENTROSOMAL PROTEIN OF 83 KDA"/>
    <property type="match status" value="1"/>
</dbReference>
<evidence type="ECO:0000256" key="4">
    <source>
        <dbReference type="ARBA" id="ARBA00023212"/>
    </source>
</evidence>
<evidence type="ECO:0000256" key="3">
    <source>
        <dbReference type="ARBA" id="ARBA00023054"/>
    </source>
</evidence>
<dbReference type="PANTHER" id="PTHR23170">
    <property type="entry name" value="NY-REN-58 ANTIGEN"/>
    <property type="match status" value="1"/>
</dbReference>
<organism evidence="7 8">
    <name type="scientific">Ciona intestinalis</name>
    <name type="common">Transparent sea squirt</name>
    <name type="synonym">Ascidia intestinalis</name>
    <dbReference type="NCBI Taxonomy" id="7719"/>
    <lineage>
        <taxon>Eukaryota</taxon>
        <taxon>Metazoa</taxon>
        <taxon>Chordata</taxon>
        <taxon>Tunicata</taxon>
        <taxon>Ascidiacea</taxon>
        <taxon>Phlebobranchia</taxon>
        <taxon>Cionidae</taxon>
        <taxon>Ciona</taxon>
    </lineage>
</organism>
<dbReference type="InterPro" id="IPR052116">
    <property type="entry name" value="Centro_Cilium_Assembly"/>
</dbReference>
<evidence type="ECO:0000256" key="2">
    <source>
        <dbReference type="ARBA" id="ARBA00022490"/>
    </source>
</evidence>
<feature type="region of interest" description="Disordered" evidence="6">
    <location>
        <begin position="410"/>
        <end position="433"/>
    </location>
</feature>
<name>H2XST8_CIOIN</name>
<feature type="coiled-coil region" evidence="5">
    <location>
        <begin position="506"/>
        <end position="627"/>
    </location>
</feature>
<dbReference type="Ensembl" id="ENSCINT00000033304.1">
    <property type="protein sequence ID" value="ENSCINP00000032722.1"/>
    <property type="gene ID" value="ENSCING00000001430.3"/>
</dbReference>
<dbReference type="GO" id="GO:0051660">
    <property type="term" value="P:establishment of centrosome localization"/>
    <property type="evidence" value="ECO:0000318"/>
    <property type="project" value="GO_Central"/>
</dbReference>
<evidence type="ECO:0000313" key="7">
    <source>
        <dbReference type="Ensembl" id="ENSCINP00000032722.1"/>
    </source>
</evidence>